<evidence type="ECO:0000256" key="2">
    <source>
        <dbReference type="SAM" id="Phobius"/>
    </source>
</evidence>
<evidence type="ECO:0000259" key="3">
    <source>
        <dbReference type="Pfam" id="PF18075"/>
    </source>
</evidence>
<dbReference type="RefSeq" id="WP_189336625.1">
    <property type="nucleotide sequence ID" value="NZ_AP023356.1"/>
</dbReference>
<evidence type="ECO:0000313" key="4">
    <source>
        <dbReference type="EMBL" id="BCJ41319.1"/>
    </source>
</evidence>
<reference evidence="4 5" key="1">
    <citation type="submission" date="2020-08" db="EMBL/GenBank/DDBJ databases">
        <title>Whole genome shotgun sequence of Actinoplanes ianthinogenes NBRC 13996.</title>
        <authorList>
            <person name="Komaki H."/>
            <person name="Tamura T."/>
        </authorList>
    </citation>
    <scope>NUCLEOTIDE SEQUENCE [LARGE SCALE GENOMIC DNA]</scope>
    <source>
        <strain evidence="4 5">NBRC 13996</strain>
    </source>
</reference>
<keyword evidence="2" id="KW-0812">Transmembrane</keyword>
<keyword evidence="5" id="KW-1185">Reference proteome</keyword>
<keyword evidence="2" id="KW-0472">Membrane</keyword>
<accession>A0ABM7LPW3</accession>
<protein>
    <recommendedName>
        <fullName evidence="3">FtsX extracellular domain-containing protein</fullName>
    </recommendedName>
</protein>
<dbReference type="Pfam" id="PF18075">
    <property type="entry name" value="FtsX_ECD"/>
    <property type="match status" value="1"/>
</dbReference>
<organism evidence="4 5">
    <name type="scientific">Actinoplanes ianthinogenes</name>
    <dbReference type="NCBI Taxonomy" id="122358"/>
    <lineage>
        <taxon>Bacteria</taxon>
        <taxon>Bacillati</taxon>
        <taxon>Actinomycetota</taxon>
        <taxon>Actinomycetes</taxon>
        <taxon>Micromonosporales</taxon>
        <taxon>Micromonosporaceae</taxon>
        <taxon>Actinoplanes</taxon>
    </lineage>
</organism>
<gene>
    <name evidence="4" type="ORF">Aiant_19760</name>
</gene>
<feature type="domain" description="FtsX extracellular" evidence="3">
    <location>
        <begin position="72"/>
        <end position="142"/>
    </location>
</feature>
<dbReference type="Gene3D" id="3.30.70.3040">
    <property type="match status" value="1"/>
</dbReference>
<feature type="region of interest" description="Disordered" evidence="1">
    <location>
        <begin position="1"/>
        <end position="30"/>
    </location>
</feature>
<name>A0ABM7LPW3_9ACTN</name>
<sequence length="179" mass="18806">MSDVSVQPGEPAEKPAPKKAPSGRFLAPEPAPQPARGWLLPALIALVIGAGATFGGLWLAGWRKAPEHQYNVLVVLKLTATQEQKDAAQATLTGLPGRTSDVVLVSKAESYANAQKVYAGTEELKKLTEATTPESFKVNSTAVSFDCAPLLPLAENKGVSSLSVVQLKTDDEPAAKLTC</sequence>
<keyword evidence="2" id="KW-1133">Transmembrane helix</keyword>
<feature type="transmembrane region" description="Helical" evidence="2">
    <location>
        <begin position="38"/>
        <end position="60"/>
    </location>
</feature>
<evidence type="ECO:0000313" key="5">
    <source>
        <dbReference type="Proteomes" id="UP000676967"/>
    </source>
</evidence>
<proteinExistence type="predicted"/>
<dbReference type="Proteomes" id="UP000676967">
    <property type="component" value="Chromosome"/>
</dbReference>
<evidence type="ECO:0000256" key="1">
    <source>
        <dbReference type="SAM" id="MobiDB-lite"/>
    </source>
</evidence>
<dbReference type="InterPro" id="IPR040690">
    <property type="entry name" value="FtsX_ECD"/>
</dbReference>
<dbReference type="EMBL" id="AP023356">
    <property type="protein sequence ID" value="BCJ41319.1"/>
    <property type="molecule type" value="Genomic_DNA"/>
</dbReference>